<keyword evidence="6 19" id="KW-1133">Transmembrane helix</keyword>
<keyword evidence="12" id="KW-0869">Chloride channel</keyword>
<evidence type="ECO:0000256" key="15">
    <source>
        <dbReference type="ARBA" id="ARBA00023257"/>
    </source>
</evidence>
<dbReference type="EMBL" id="CAJPEV010000577">
    <property type="protein sequence ID" value="CAG0886621.1"/>
    <property type="molecule type" value="Genomic_DNA"/>
</dbReference>
<evidence type="ECO:0000256" key="17">
    <source>
        <dbReference type="ARBA" id="ARBA00023303"/>
    </source>
</evidence>
<evidence type="ECO:0000256" key="14">
    <source>
        <dbReference type="ARBA" id="ARBA00023214"/>
    </source>
</evidence>
<name>A0A7R8XBG9_9CRUS</name>
<protein>
    <recommendedName>
        <fullName evidence="20">Neurotransmitter-gated ion-channel transmembrane domain-containing protein</fullName>
    </recommendedName>
</protein>
<organism evidence="21">
    <name type="scientific">Darwinula stevensoni</name>
    <dbReference type="NCBI Taxonomy" id="69355"/>
    <lineage>
        <taxon>Eukaryota</taxon>
        <taxon>Metazoa</taxon>
        <taxon>Ecdysozoa</taxon>
        <taxon>Arthropoda</taxon>
        <taxon>Crustacea</taxon>
        <taxon>Oligostraca</taxon>
        <taxon>Ostracoda</taxon>
        <taxon>Podocopa</taxon>
        <taxon>Podocopida</taxon>
        <taxon>Darwinulocopina</taxon>
        <taxon>Darwinuloidea</taxon>
        <taxon>Darwinulidae</taxon>
        <taxon>Darwinula</taxon>
    </lineage>
</organism>
<feature type="transmembrane region" description="Helical" evidence="19">
    <location>
        <begin position="207"/>
        <end position="227"/>
    </location>
</feature>
<evidence type="ECO:0000256" key="1">
    <source>
        <dbReference type="ARBA" id="ARBA00010180"/>
    </source>
</evidence>
<keyword evidence="9 19" id="KW-0472">Membrane</keyword>
<evidence type="ECO:0000256" key="7">
    <source>
        <dbReference type="ARBA" id="ARBA00023018"/>
    </source>
</evidence>
<dbReference type="GO" id="GO:0099095">
    <property type="term" value="F:ligand-gated monoatomic anion channel activity"/>
    <property type="evidence" value="ECO:0007669"/>
    <property type="project" value="UniProtKB-ARBA"/>
</dbReference>
<dbReference type="InterPro" id="IPR002289">
    <property type="entry name" value="GABAAb_rcpt"/>
</dbReference>
<feature type="transmembrane region" description="Helical" evidence="19">
    <location>
        <begin position="335"/>
        <end position="357"/>
    </location>
</feature>
<dbReference type="InterPro" id="IPR006029">
    <property type="entry name" value="Neurotrans-gated_channel_TM"/>
</dbReference>
<dbReference type="InterPro" id="IPR006028">
    <property type="entry name" value="GABAA/Glycine_rcpt"/>
</dbReference>
<feature type="transmembrane region" description="Helical" evidence="19">
    <location>
        <begin position="239"/>
        <end position="257"/>
    </location>
</feature>
<dbReference type="GO" id="GO:0005254">
    <property type="term" value="F:chloride channel activity"/>
    <property type="evidence" value="ECO:0007669"/>
    <property type="project" value="UniProtKB-KW"/>
</dbReference>
<keyword evidence="7" id="KW-0770">Synapse</keyword>
<dbReference type="PRINTS" id="PR01160">
    <property type="entry name" value="GABAARBETA"/>
</dbReference>
<evidence type="ECO:0000256" key="13">
    <source>
        <dbReference type="ARBA" id="ARBA00023180"/>
    </source>
</evidence>
<dbReference type="GO" id="GO:0005230">
    <property type="term" value="F:extracellular ligand-gated monoatomic ion channel activity"/>
    <property type="evidence" value="ECO:0007669"/>
    <property type="project" value="InterPro"/>
</dbReference>
<dbReference type="EMBL" id="LR900094">
    <property type="protein sequence ID" value="CAD7244173.1"/>
    <property type="molecule type" value="Genomic_DNA"/>
</dbReference>
<feature type="transmembrane region" description="Helical" evidence="19">
    <location>
        <begin position="174"/>
        <end position="195"/>
    </location>
</feature>
<evidence type="ECO:0000256" key="8">
    <source>
        <dbReference type="ARBA" id="ARBA00023065"/>
    </source>
</evidence>
<evidence type="ECO:0000256" key="12">
    <source>
        <dbReference type="ARBA" id="ARBA00023173"/>
    </source>
</evidence>
<feature type="transmembrane region" description="Helical" evidence="19">
    <location>
        <begin position="269"/>
        <end position="293"/>
    </location>
</feature>
<gene>
    <name evidence="21" type="ORF">DSTB1V02_LOCUS4075</name>
</gene>
<sequence length="570" mass="62597">MTYGQKTEIPNMKRVIRVGYTVNDIKYTWMSGLKSVGVSNDVSLPQFKVLGYRQKSKEVSLSSGTYARLVCEIQFVRSLGFYLIQIYIPSGLITVISWVSFWLHRSASPARVALGVTTVLTMTTLMSSTNAALPKISYVKSIDVYLGTCFVMVFAALLGNYSRLACEIQFVRSMGYYLIQIYIPSGLIVVISWVSFWLNRNASPARVVLGITTVLTMTTLMSFTNAALPKISYAKSIDVYLGACFVMVFAALLGNYSRLACEIQFVRSMGYYLIQIYIPSGLIVVISWVSFWLNRNASPARVALGITTVLTMTTLMSSTNAALPKISYAKSIDVYLGACFVMVFAALVEYATVGYMGKRIQMRKTRMLAMQKLAEQKKASMAHWSEGAPSHAPPHGTHGYPVMDPEWTPKQASGTTRRMQAEVRYKINDPKMHTKGGTLESTVNGGRTRGMMIGGPPGHPGVVMGAPPGTMRRGTPSSGLGGGGQLPEGIGEAVEGDLEAPASFTPHSILGTAHHGKDLNRLCGLTPSDIDKYSRVVFPVCFICFNLMYWIIYLHISDEIADDLILIEHV</sequence>
<evidence type="ECO:0000256" key="3">
    <source>
        <dbReference type="ARBA" id="ARBA00022475"/>
    </source>
</evidence>
<evidence type="ECO:0000256" key="6">
    <source>
        <dbReference type="ARBA" id="ARBA00022989"/>
    </source>
</evidence>
<evidence type="ECO:0000256" key="4">
    <source>
        <dbReference type="ARBA" id="ARBA00022692"/>
    </source>
</evidence>
<dbReference type="InterPro" id="IPR038050">
    <property type="entry name" value="Neuro_actylchol_rec"/>
</dbReference>
<keyword evidence="14" id="KW-0868">Chloride</keyword>
<evidence type="ECO:0000256" key="10">
    <source>
        <dbReference type="ARBA" id="ARBA00023157"/>
    </source>
</evidence>
<keyword evidence="11" id="KW-0675">Receptor</keyword>
<keyword evidence="13" id="KW-0325">Glycoprotein</keyword>
<dbReference type="Gene3D" id="1.20.58.390">
    <property type="entry name" value="Neurotransmitter-gated ion-channel transmembrane domain"/>
    <property type="match status" value="3"/>
</dbReference>
<dbReference type="FunFam" id="1.20.58.390:FF:000067">
    <property type="entry name" value="Glycine receptor subunit alpha-2"/>
    <property type="match status" value="1"/>
</dbReference>
<feature type="transmembrane region" description="Helical" evidence="19">
    <location>
        <begin position="144"/>
        <end position="162"/>
    </location>
</feature>
<dbReference type="PRINTS" id="PR00253">
    <property type="entry name" value="GABAARECEPTR"/>
</dbReference>
<dbReference type="InterPro" id="IPR036734">
    <property type="entry name" value="Neur_chan_lig-bd_sf"/>
</dbReference>
<comment type="subcellular location">
    <subcellularLocation>
        <location evidence="18">Postsynaptic cell membrane</location>
        <topology evidence="18">Multi-pass membrane protein</topology>
    </subcellularLocation>
</comment>
<dbReference type="PANTHER" id="PTHR18945">
    <property type="entry name" value="NEUROTRANSMITTER GATED ION CHANNEL"/>
    <property type="match status" value="1"/>
</dbReference>
<evidence type="ECO:0000256" key="19">
    <source>
        <dbReference type="SAM" id="Phobius"/>
    </source>
</evidence>
<feature type="transmembrane region" description="Helical" evidence="19">
    <location>
        <begin position="82"/>
        <end position="103"/>
    </location>
</feature>
<keyword evidence="5" id="KW-0732">Signal</keyword>
<evidence type="ECO:0000256" key="2">
    <source>
        <dbReference type="ARBA" id="ARBA00022448"/>
    </source>
</evidence>
<keyword evidence="4 19" id="KW-0812">Transmembrane</keyword>
<dbReference type="OrthoDB" id="8890589at2759"/>
<keyword evidence="17" id="KW-0407">Ion channel</keyword>
<comment type="similarity">
    <text evidence="1">Belongs to the ligand-gated ion channel (TC 1.A.9) family. Gamma-aminobutyric acid receptor (TC 1.A.9.5) subfamily.</text>
</comment>
<feature type="domain" description="Neurotransmitter-gated ion-channel transmembrane" evidence="20">
    <location>
        <begin position="86"/>
        <end position="158"/>
    </location>
</feature>
<feature type="domain" description="Neurotransmitter-gated ion-channel transmembrane" evidence="20">
    <location>
        <begin position="276"/>
        <end position="550"/>
    </location>
</feature>
<evidence type="ECO:0000256" key="11">
    <source>
        <dbReference type="ARBA" id="ARBA00023170"/>
    </source>
</evidence>
<keyword evidence="10" id="KW-1015">Disulfide bond</keyword>
<dbReference type="Proteomes" id="UP000677054">
    <property type="component" value="Unassembled WGS sequence"/>
</dbReference>
<dbReference type="InterPro" id="IPR036719">
    <property type="entry name" value="Neuro-gated_channel_TM_sf"/>
</dbReference>
<evidence type="ECO:0000256" key="18">
    <source>
        <dbReference type="ARBA" id="ARBA00034104"/>
    </source>
</evidence>
<keyword evidence="22" id="KW-1185">Reference proteome</keyword>
<dbReference type="GO" id="GO:0034707">
    <property type="term" value="C:chloride channel complex"/>
    <property type="evidence" value="ECO:0007669"/>
    <property type="project" value="UniProtKB-KW"/>
</dbReference>
<feature type="transmembrane region" description="Helical" evidence="19">
    <location>
        <begin position="536"/>
        <end position="556"/>
    </location>
</feature>
<dbReference type="SUPFAM" id="SSF90112">
    <property type="entry name" value="Neurotransmitter-gated ion-channel transmembrane pore"/>
    <property type="match status" value="3"/>
</dbReference>
<accession>A0A7R8XBG9</accession>
<dbReference type="CDD" id="cd19049">
    <property type="entry name" value="LGIC_TM_anion"/>
    <property type="match status" value="3"/>
</dbReference>
<dbReference type="Pfam" id="PF02932">
    <property type="entry name" value="Neur_chan_memb"/>
    <property type="match status" value="3"/>
</dbReference>
<keyword evidence="15" id="KW-0628">Postsynaptic cell membrane</keyword>
<keyword evidence="16" id="KW-1071">Ligand-gated ion channel</keyword>
<evidence type="ECO:0000313" key="22">
    <source>
        <dbReference type="Proteomes" id="UP000677054"/>
    </source>
</evidence>
<evidence type="ECO:0000256" key="9">
    <source>
        <dbReference type="ARBA" id="ARBA00023136"/>
    </source>
</evidence>
<dbReference type="GO" id="GO:0004890">
    <property type="term" value="F:GABA-A receptor activity"/>
    <property type="evidence" value="ECO:0007669"/>
    <property type="project" value="InterPro"/>
</dbReference>
<reference evidence="21" key="1">
    <citation type="submission" date="2020-11" db="EMBL/GenBank/DDBJ databases">
        <authorList>
            <person name="Tran Van P."/>
        </authorList>
    </citation>
    <scope>NUCLEOTIDE SEQUENCE</scope>
</reference>
<keyword evidence="2" id="KW-0813">Transport</keyword>
<proteinExistence type="inferred from homology"/>
<feature type="transmembrane region" description="Helical" evidence="19">
    <location>
        <begin position="112"/>
        <end position="132"/>
    </location>
</feature>
<dbReference type="AlphaFoldDB" id="A0A7R8XBG9"/>
<evidence type="ECO:0000256" key="16">
    <source>
        <dbReference type="ARBA" id="ARBA00023286"/>
    </source>
</evidence>
<keyword evidence="8" id="KW-0406">Ion transport</keyword>
<feature type="domain" description="Neurotransmitter-gated ion-channel transmembrane" evidence="20">
    <location>
        <begin position="181"/>
        <end position="253"/>
    </location>
</feature>
<evidence type="ECO:0000313" key="21">
    <source>
        <dbReference type="EMBL" id="CAD7244173.1"/>
    </source>
</evidence>
<evidence type="ECO:0000256" key="5">
    <source>
        <dbReference type="ARBA" id="ARBA00022729"/>
    </source>
</evidence>
<evidence type="ECO:0000259" key="20">
    <source>
        <dbReference type="Pfam" id="PF02932"/>
    </source>
</evidence>
<keyword evidence="3" id="KW-1003">Cell membrane</keyword>
<dbReference type="Gene3D" id="2.70.170.10">
    <property type="entry name" value="Neurotransmitter-gated ion-channel ligand-binding domain"/>
    <property type="match status" value="1"/>
</dbReference>
<feature type="transmembrane region" description="Helical" evidence="19">
    <location>
        <begin position="302"/>
        <end position="323"/>
    </location>
</feature>
<dbReference type="GO" id="GO:0045211">
    <property type="term" value="C:postsynaptic membrane"/>
    <property type="evidence" value="ECO:0007669"/>
    <property type="project" value="UniProtKB-SubCell"/>
</dbReference>
<dbReference type="InterPro" id="IPR006201">
    <property type="entry name" value="Neur_channel"/>
</dbReference>